<accession>A0A6G1GHD4</accession>
<feature type="transmembrane region" description="Helical" evidence="8">
    <location>
        <begin position="2170"/>
        <end position="2189"/>
    </location>
</feature>
<keyword evidence="5" id="KW-0961">Cell wall biogenesis/degradation</keyword>
<dbReference type="Proteomes" id="UP000504638">
    <property type="component" value="Unplaced"/>
</dbReference>
<dbReference type="CDD" id="cd11323">
    <property type="entry name" value="AmyAc_AGS"/>
    <property type="match status" value="1"/>
</dbReference>
<dbReference type="Pfam" id="PF26111">
    <property type="entry name" value="Ig_Mok13"/>
    <property type="match status" value="1"/>
</dbReference>
<reference evidence="11 13" key="1">
    <citation type="submission" date="2020-01" db="EMBL/GenBank/DDBJ databases">
        <authorList>
            <consortium name="DOE Joint Genome Institute"/>
            <person name="Haridas S."/>
            <person name="Albert R."/>
            <person name="Binder M."/>
            <person name="Bloem J."/>
            <person name="Labutti K."/>
            <person name="Salamov A."/>
            <person name="Andreopoulos B."/>
            <person name="Baker S.E."/>
            <person name="Barry K."/>
            <person name="Bills G."/>
            <person name="Bluhm B.H."/>
            <person name="Cannon C."/>
            <person name="Castanera R."/>
            <person name="Culley D.E."/>
            <person name="Daum C."/>
            <person name="Ezra D."/>
            <person name="Gonzalez J.B."/>
            <person name="Henrissat B."/>
            <person name="Kuo A."/>
            <person name="Liang C."/>
            <person name="Lipzen A."/>
            <person name="Lutzoni F."/>
            <person name="Magnuson J."/>
            <person name="Mondo S."/>
            <person name="Nolan M."/>
            <person name="Ohm R."/>
            <person name="Pangilinan J."/>
            <person name="Park H.-J."/>
            <person name="Ramirez L."/>
            <person name="Alfaro M."/>
            <person name="Sun H."/>
            <person name="Tritt A."/>
            <person name="Yoshinaga Y."/>
            <person name="Zwiers L.-H."/>
            <person name="Turgeon B.G."/>
            <person name="Goodwin S.B."/>
            <person name="Spatafora J.W."/>
            <person name="Crous P.W."/>
            <person name="Grigoriev I.V."/>
        </authorList>
    </citation>
    <scope>NUCLEOTIDE SEQUENCE</scope>
    <source>
        <strain evidence="11 13">CBS 781.70</strain>
    </source>
</reference>
<feature type="compositionally biased region" description="Low complexity" evidence="7">
    <location>
        <begin position="1856"/>
        <end position="1865"/>
    </location>
</feature>
<keyword evidence="8" id="KW-1133">Transmembrane helix</keyword>
<feature type="region of interest" description="Disordered" evidence="7">
    <location>
        <begin position="1652"/>
        <end position="1704"/>
    </location>
</feature>
<dbReference type="SUPFAM" id="SSF53756">
    <property type="entry name" value="UDP-Glycosyltransferase/glycogen phosphorylase"/>
    <property type="match status" value="1"/>
</dbReference>
<dbReference type="SMART" id="SM00642">
    <property type="entry name" value="Aamy"/>
    <property type="match status" value="1"/>
</dbReference>
<dbReference type="GO" id="GO:0009277">
    <property type="term" value="C:fungal-type cell wall"/>
    <property type="evidence" value="ECO:0007669"/>
    <property type="project" value="TreeGrafter"/>
</dbReference>
<dbReference type="InterPro" id="IPR058657">
    <property type="entry name" value="Mok11-13/Ags1-like_Ig"/>
</dbReference>
<feature type="transmembrane region" description="Helical" evidence="8">
    <location>
        <begin position="1979"/>
        <end position="2002"/>
    </location>
</feature>
<dbReference type="GO" id="GO:0070600">
    <property type="term" value="P:fungal-type cell wall (1-&gt;3)-alpha-glucan biosynthetic process"/>
    <property type="evidence" value="ECO:0007669"/>
    <property type="project" value="TreeGrafter"/>
</dbReference>
<dbReference type="CDD" id="cd03791">
    <property type="entry name" value="GT5_Glycogen_synthase_DULL1-like"/>
    <property type="match status" value="1"/>
</dbReference>
<name>A0A6G1GHD4_9PEZI</name>
<dbReference type="Pfam" id="PF26122">
    <property type="entry name" value="CBM_Mok13"/>
    <property type="match status" value="1"/>
</dbReference>
<dbReference type="Gene3D" id="3.40.50.2000">
    <property type="entry name" value="Glycogen Phosphorylase B"/>
    <property type="match status" value="2"/>
</dbReference>
<dbReference type="CDD" id="cd06174">
    <property type="entry name" value="MFS"/>
    <property type="match status" value="1"/>
</dbReference>
<keyword evidence="12" id="KW-1185">Reference proteome</keyword>
<evidence type="ECO:0000256" key="5">
    <source>
        <dbReference type="ARBA" id="ARBA00023316"/>
    </source>
</evidence>
<dbReference type="GO" id="GO:0047657">
    <property type="term" value="F:alpha-1,3-glucan synthase activity"/>
    <property type="evidence" value="ECO:0007669"/>
    <property type="project" value="UniProtKB-EC"/>
</dbReference>
<proteinExistence type="inferred from homology"/>
<feature type="transmembrane region" description="Helical" evidence="8">
    <location>
        <begin position="1921"/>
        <end position="1941"/>
    </location>
</feature>
<dbReference type="OrthoDB" id="512920at2759"/>
<evidence type="ECO:0000256" key="3">
    <source>
        <dbReference type="ARBA" id="ARBA00022676"/>
    </source>
</evidence>
<feature type="signal peptide" evidence="9">
    <location>
        <begin position="1"/>
        <end position="19"/>
    </location>
</feature>
<dbReference type="FunFam" id="3.40.50.2000:FF:000052">
    <property type="entry name" value="Alpha-1,3-glucan synthase Ags2"/>
    <property type="match status" value="1"/>
</dbReference>
<feature type="domain" description="Glycosyl hydrolase family 13 catalytic" evidence="10">
    <location>
        <begin position="65"/>
        <end position="519"/>
    </location>
</feature>
<dbReference type="InterPro" id="IPR058659">
    <property type="entry name" value="Mok11-13/Ags1-like_CBM"/>
</dbReference>
<dbReference type="Pfam" id="PF00534">
    <property type="entry name" value="Glycos_transf_1"/>
    <property type="match status" value="1"/>
</dbReference>
<sequence length="2343" mass="263636">MFYRSFLFGFFTFASGINALRYDPEYVDWNLNTNEFATNPTDYSGKWENHDFHISPDNWRFPFYTIFLDRFVNGDPSNDNINGTAFEVDILSNQLRNGGDIAGLQNSLDYLQGMGVQGIYLAGSPHINQPWSADSFSPLDLTMLDWHYGNITAWRDLIDDMHARGMYVVLDNTISTMGDLIGFDGYLNTSTPFSFKEHKAVWKTDRQYLDFVIDEDEMEDCEYPRFWDERGERVGSNVTDLMTSCKRSDFDQYGDVASFGEYPEWQKQLSKFGFVQDRLREWQPSVMDKIVRFSCLTIQMLDIDGFRIDKALTITLDAQAEWSKRMRECAAEVGKTNFLITGEIVAGNALAALYLGRGKEPQMAYREVEDAFLADNDTDLATNIRDISAMDSATFHYSVYRSLTRFLGIDGVYGAQMDIAINWAKGWQDILKTNDMINTNTGKFDPLHLYGTTNQDVFRWPGITNGTKKNLLGNYVTTMIMPGIPILMWGEEQAMYVLENTVGNYLFGRQPLSSTIAWQLHGCYRVGSEKYDNFPFDQCLYGCEDMNVSLDHRDPSHPIRNVIKRMYEIRRQFPTVNDGFMMEQLSTQTHWVYLPGSGGTGTELGMWSSVRRRQPDLQDFTGQGAGNEMVWLLFSNENQLTTFNFDCATKESNREDNKTLVAPFDAGTTVKNLFYPYEEYTLESGGVEHNFENTTGSGCLSAIDIPAWGFKALVQKKAFKEPAPSVTKFLPGHDYRLQSRVGPNDKESIKIEFHFSEIMDCDSVRDSISLTSETHDGSVPIVNRATVQCLTLPAIDMPEFSGEPAGVWQFITNLDNLANGIHRITLTNATSKGGEPSGTKDNFFLRVGQVDNPMVFPQGANYSTSLVKKSGDKIRVEHRAPGATKFRVSRDYQSSWTDWMPYDGNTPYEPAPRNWTGTKKQDWEEEHIIVQYWSHLAGSSHHQQEGDLIEGNVEDFPPRRFPHVFINGLFNQFGFDSGMKNQMSLNKTGFWNFDFMADWPTNFQFNIWGMNPSGQPDKTWIYGDVNKDKVLDRLPPGSLLVNVVNITEFPKPPFAAWRIVLDDRAFKYTLLPTGSSSAQLALFCLLWFFPLAIAAAVVYIFIKSYYQVKFNEIGAEEKSGALIPLALRNKLRRLSSDGREKDRVLGAGIRESFDSHRSPFGALQADAGDPERRTVLIATMEYDIEDWKIKIKIGGLGVMAQLMGKNLGHQDLIWVVPCVGGMDYPIDQVAEPMYVTILGKDYKIDVQYHKLRNITYVLLDAPLFRQQTKNDPYPARMDDLDSAILYSAWNSCIAEAIRRFPVDIYHINDYHGALAPLHLLPEVIPACLSLHNAEFQGLWPMRTEKEKDEVCKVFNIDPDTAAKYVQFGEVFNLLHAGASYIRVHQKGFGAVGVSKKYGKRSYARYPIFWGLSKIRSLPNPDPSDTGEWNPNEYAGATITVDREFEAGRGDLRRQAQEWAGLEQNPTAELFVFVGRWSMQKGVDLIADVFPSVLANNPNTQIIAIGPVIDLYGRFAALKLEKLTKLYPGRVFSRPEFTQLPPYIFSGAEFALIPSRDEPFGLVAVEFGRKGALGVGSKVGGLGQMPGWWFTIESNATKHLIKQFKTAINEALASSQETRSMMRARSAKQRFPVAQWVEDLSKLQSTAIRTSRENWNKSKASSVRNIFSSRPGSRAGSPNASQLDISWPLHGSPGQDQALMSAPPSPLLTPRLPYSDNPSPRLSVATTSSFGDLAPPPISERGLSIYGSVTSDQKRERRLSNLSIHSVVGERTDFALQKVDPFFTDSSGHYYREFEKKLDNLGPKNSETDLCIEEIITKSEKKWFEEYRGAKLGQSSKNASSISLHKGLKRPSPGLESSASSIRSFSRNGRGGEDSFFHHYSDDELDDTMSTTSSYNEEFELGENYIPPTGLRRFMLRKVLDWPIYTFVLAFGQIIAANSYQITLLTGEVGQGASTLYVIASIYAITSVLWWFAFRRLKSLWVLSLPFALYGVAFLFIGVAPFVSMAGRGWVQKVASGFYTTASSSGSIYFALNFGDEGGAPVKTWVLRACIIQGTQQIYVSALWFWGSALSRLSDEGVETTSVAPTAVIAGVCLPVAVLLFALAVITFMGLPKYYHQVPGAVPSFYKSIYRRKIILWFFVAVVIQNFWLASQYGRNWRFLWTSHNTHSWQILILLLFFFLGVWAFSLWVLGRLTKAHSWILPIFAIGLGAPRWCQMLWGTSGVAAYLPWTSSPVTSALLARALWLYLGVLDALQGVGFGMILLQTMTRFHNTFALIAAQFLGSIATIIGRAIAPNNLGPGPVFPNFALGAGGLANAWFWICLLMQIAICIGFALFFRREQLSKP</sequence>
<feature type="transmembrane region" description="Helical" evidence="8">
    <location>
        <begin position="1080"/>
        <end position="1102"/>
    </location>
</feature>
<dbReference type="InterPro" id="IPR013534">
    <property type="entry name" value="Starch_synth_cat_dom"/>
</dbReference>
<feature type="transmembrane region" description="Helical" evidence="8">
    <location>
        <begin position="2272"/>
        <end position="2292"/>
    </location>
</feature>
<dbReference type="PANTHER" id="PTHR47182">
    <property type="entry name" value="CELL WALL ALPHA-1,3-GLUCAN SYNTHASE AGS1-RELATED"/>
    <property type="match status" value="1"/>
</dbReference>
<dbReference type="Pfam" id="PF26108">
    <property type="entry name" value="GH_Mok13"/>
    <property type="match status" value="1"/>
</dbReference>
<organism evidence="11">
    <name type="scientific">Eremomyces bilateralis CBS 781.70</name>
    <dbReference type="NCBI Taxonomy" id="1392243"/>
    <lineage>
        <taxon>Eukaryota</taxon>
        <taxon>Fungi</taxon>
        <taxon>Dikarya</taxon>
        <taxon>Ascomycota</taxon>
        <taxon>Pezizomycotina</taxon>
        <taxon>Dothideomycetes</taxon>
        <taxon>Dothideomycetes incertae sedis</taxon>
        <taxon>Eremomycetales</taxon>
        <taxon>Eremomycetaceae</taxon>
        <taxon>Eremomyces</taxon>
    </lineage>
</organism>
<dbReference type="EC" id="2.4.1.183" evidence="2"/>
<feature type="compositionally biased region" description="Polar residues" evidence="7">
    <location>
        <begin position="1656"/>
        <end position="1683"/>
    </location>
</feature>
<comment type="catalytic activity">
    <reaction evidence="6">
        <text>[(1-&gt;3)-alpha-D-glucosyl](n) + UDP-alpha-D-glucose = [(1-&gt;3)-alpha-D-glucosyl](n+1) + UDP + H(+)</text>
        <dbReference type="Rhea" id="RHEA:19749"/>
        <dbReference type="Rhea" id="RHEA-COMP:11150"/>
        <dbReference type="Rhea" id="RHEA-COMP:11151"/>
        <dbReference type="ChEBI" id="CHEBI:15378"/>
        <dbReference type="ChEBI" id="CHEBI:28100"/>
        <dbReference type="ChEBI" id="CHEBI:58223"/>
        <dbReference type="ChEBI" id="CHEBI:58885"/>
        <dbReference type="EC" id="2.4.1.183"/>
    </reaction>
</comment>
<evidence type="ECO:0000313" key="11">
    <source>
        <dbReference type="EMBL" id="KAF1817463.1"/>
    </source>
</evidence>
<dbReference type="InterPro" id="IPR058658">
    <property type="entry name" value="Mok11-13/Ags1-like_Ig_2"/>
</dbReference>
<protein>
    <recommendedName>
        <fullName evidence="2">alpha-1,3-glucan synthase</fullName>
        <ecNumber evidence="2">2.4.1.183</ecNumber>
    </recommendedName>
</protein>
<keyword evidence="9" id="KW-0732">Signal</keyword>
<evidence type="ECO:0000313" key="13">
    <source>
        <dbReference type="RefSeq" id="XP_033539094.1"/>
    </source>
</evidence>
<keyword evidence="8" id="KW-0812">Transmembrane</keyword>
<feature type="transmembrane region" description="Helical" evidence="8">
    <location>
        <begin position="1953"/>
        <end position="1972"/>
    </location>
</feature>
<dbReference type="GeneID" id="54419077"/>
<feature type="transmembrane region" description="Helical" evidence="8">
    <location>
        <begin position="2237"/>
        <end position="2260"/>
    </location>
</feature>
<keyword evidence="3" id="KW-0328">Glycosyltransferase</keyword>
<feature type="region of interest" description="Disordered" evidence="7">
    <location>
        <begin position="1841"/>
        <end position="1866"/>
    </location>
</feature>
<dbReference type="SUPFAM" id="SSF51445">
    <property type="entry name" value="(Trans)glycosidases"/>
    <property type="match status" value="1"/>
</dbReference>
<feature type="transmembrane region" description="Helical" evidence="8">
    <location>
        <begin position="2133"/>
        <end position="2150"/>
    </location>
</feature>
<dbReference type="Pfam" id="PF26114">
    <property type="entry name" value="Ig_2_Mok13"/>
    <property type="match status" value="1"/>
</dbReference>
<reference evidence="13" key="2">
    <citation type="submission" date="2020-04" db="EMBL/GenBank/DDBJ databases">
        <authorList>
            <consortium name="NCBI Genome Project"/>
        </authorList>
    </citation>
    <scope>NUCLEOTIDE SEQUENCE</scope>
    <source>
        <strain evidence="13">CBS 781.70</strain>
    </source>
</reference>
<dbReference type="Pfam" id="PF26127">
    <property type="entry name" value="12TM_Mok13"/>
    <property type="match status" value="1"/>
</dbReference>
<dbReference type="PANTHER" id="PTHR47182:SF2">
    <property type="entry name" value="CELL WALL ALPHA-1,3-GLUCAN SYNTHASE AGS1"/>
    <property type="match status" value="1"/>
</dbReference>
<evidence type="ECO:0000256" key="1">
    <source>
        <dbReference type="ARBA" id="ARBA00006122"/>
    </source>
</evidence>
<evidence type="ECO:0000256" key="4">
    <source>
        <dbReference type="ARBA" id="ARBA00022679"/>
    </source>
</evidence>
<dbReference type="InterPro" id="IPR058655">
    <property type="entry name" value="Mok11-14/Ags1-like"/>
</dbReference>
<dbReference type="Pfam" id="PF08323">
    <property type="entry name" value="Glyco_transf_5"/>
    <property type="match status" value="1"/>
</dbReference>
<dbReference type="FunFam" id="3.40.50.2000:FF:000058">
    <property type="entry name" value="Alpha-1,3-glucan synthase Ags1"/>
    <property type="match status" value="1"/>
</dbReference>
<evidence type="ECO:0000256" key="8">
    <source>
        <dbReference type="SAM" id="Phobius"/>
    </source>
</evidence>
<dbReference type="InterPro" id="IPR058654">
    <property type="entry name" value="Mok11-14/Ags1-like_TM"/>
</dbReference>
<dbReference type="EMBL" id="ML975149">
    <property type="protein sequence ID" value="KAF1817463.1"/>
    <property type="molecule type" value="Genomic_DNA"/>
</dbReference>
<dbReference type="RefSeq" id="XP_033539094.1">
    <property type="nucleotide sequence ID" value="XM_033678507.1"/>
</dbReference>
<dbReference type="InterPro" id="IPR058656">
    <property type="entry name" value="Mok11-13/Ags1-like_GH"/>
</dbReference>
<reference evidence="13" key="3">
    <citation type="submission" date="2025-04" db="UniProtKB">
        <authorList>
            <consortium name="RefSeq"/>
        </authorList>
    </citation>
    <scope>IDENTIFICATION</scope>
    <source>
        <strain evidence="13">CBS 781.70</strain>
    </source>
</reference>
<feature type="transmembrane region" description="Helical" evidence="8">
    <location>
        <begin position="2312"/>
        <end position="2335"/>
    </location>
</feature>
<dbReference type="InterPro" id="IPR006047">
    <property type="entry name" value="GH13_cat_dom"/>
</dbReference>
<dbReference type="InterPro" id="IPR001296">
    <property type="entry name" value="Glyco_trans_1"/>
</dbReference>
<evidence type="ECO:0000256" key="7">
    <source>
        <dbReference type="SAM" id="MobiDB-lite"/>
    </source>
</evidence>
<evidence type="ECO:0000256" key="2">
    <source>
        <dbReference type="ARBA" id="ARBA00012688"/>
    </source>
</evidence>
<comment type="similarity">
    <text evidence="1">Belongs to the glycosyltransferase group 1 family.</text>
</comment>
<feature type="transmembrane region" description="Helical" evidence="8">
    <location>
        <begin position="2086"/>
        <end position="2110"/>
    </location>
</feature>
<gene>
    <name evidence="11 13" type="ORF">P152DRAFT_454051</name>
</gene>
<keyword evidence="4" id="KW-0808">Transferase</keyword>
<evidence type="ECO:0000259" key="10">
    <source>
        <dbReference type="SMART" id="SM00642"/>
    </source>
</evidence>
<dbReference type="Pfam" id="PF00128">
    <property type="entry name" value="Alpha-amylase"/>
    <property type="match status" value="1"/>
</dbReference>
<evidence type="ECO:0000256" key="6">
    <source>
        <dbReference type="ARBA" id="ARBA00048960"/>
    </source>
</evidence>
<keyword evidence="8" id="KW-0472">Membrane</keyword>
<feature type="chain" id="PRO_5044632122" description="alpha-1,3-glucan synthase" evidence="9">
    <location>
        <begin position="20"/>
        <end position="2343"/>
    </location>
</feature>
<evidence type="ECO:0000313" key="12">
    <source>
        <dbReference type="Proteomes" id="UP000504638"/>
    </source>
</evidence>
<feature type="transmembrane region" description="Helical" evidence="8">
    <location>
        <begin position="2198"/>
        <end position="2217"/>
    </location>
</feature>
<evidence type="ECO:0000256" key="9">
    <source>
        <dbReference type="SAM" id="SignalP"/>
    </source>
</evidence>
<dbReference type="Gene3D" id="3.20.20.80">
    <property type="entry name" value="Glycosidases"/>
    <property type="match status" value="1"/>
</dbReference>
<dbReference type="InterPro" id="IPR017853">
    <property type="entry name" value="GH"/>
</dbReference>